<gene>
    <name evidence="1" type="ORF">DY000_02045917</name>
</gene>
<evidence type="ECO:0000313" key="2">
    <source>
        <dbReference type="Proteomes" id="UP000266723"/>
    </source>
</evidence>
<accession>A0ABQ7EW03</accession>
<proteinExistence type="predicted"/>
<evidence type="ECO:0000313" key="1">
    <source>
        <dbReference type="EMBL" id="KAF3607881.1"/>
    </source>
</evidence>
<sequence>MLITFILRLTGIEVHRITDALYSPAAWRTAYAECINPVAVLESEWNVPAEVKLAKVLSPTTRKSAGRPIKRSIRELLTRWFYERRLLSSKHLDPLTAKVERKIDRRIVKAKGFQHIDSMLITFILRLTGMEVHRFTNALYSTAAWRTAYAKCINPVAVLESKWNVSTKVKLAKILPPKTRQSVGRPIQRRYESVEDNIKSSQGSR</sequence>
<dbReference type="Proteomes" id="UP000266723">
    <property type="component" value="Unassembled WGS sequence"/>
</dbReference>
<keyword evidence="2" id="KW-1185">Reference proteome</keyword>
<reference evidence="1 2" key="1">
    <citation type="journal article" date="2020" name="BMC Genomics">
        <title>Intraspecific diversification of the crop wild relative Brassica cretica Lam. using demographic model selection.</title>
        <authorList>
            <person name="Kioukis A."/>
            <person name="Michalopoulou V.A."/>
            <person name="Briers L."/>
            <person name="Pirintsos S."/>
            <person name="Studholme D.J."/>
            <person name="Pavlidis P."/>
            <person name="Sarris P.F."/>
        </authorList>
    </citation>
    <scope>NUCLEOTIDE SEQUENCE [LARGE SCALE GENOMIC DNA]</scope>
    <source>
        <strain evidence="2">cv. PFS-1207/04</strain>
    </source>
</reference>
<comment type="caution">
    <text evidence="1">The sequence shown here is derived from an EMBL/GenBank/DDBJ whole genome shotgun (WGS) entry which is preliminary data.</text>
</comment>
<organism evidence="1 2">
    <name type="scientific">Brassica cretica</name>
    <name type="common">Mustard</name>
    <dbReference type="NCBI Taxonomy" id="69181"/>
    <lineage>
        <taxon>Eukaryota</taxon>
        <taxon>Viridiplantae</taxon>
        <taxon>Streptophyta</taxon>
        <taxon>Embryophyta</taxon>
        <taxon>Tracheophyta</taxon>
        <taxon>Spermatophyta</taxon>
        <taxon>Magnoliopsida</taxon>
        <taxon>eudicotyledons</taxon>
        <taxon>Gunneridae</taxon>
        <taxon>Pentapetalae</taxon>
        <taxon>rosids</taxon>
        <taxon>malvids</taxon>
        <taxon>Brassicales</taxon>
        <taxon>Brassicaceae</taxon>
        <taxon>Brassiceae</taxon>
        <taxon>Brassica</taxon>
    </lineage>
</organism>
<protein>
    <submittedName>
        <fullName evidence="1">Uncharacterized protein</fullName>
    </submittedName>
</protein>
<name>A0ABQ7EW03_BRACR</name>
<dbReference type="EMBL" id="QGKV02000297">
    <property type="protein sequence ID" value="KAF3607881.1"/>
    <property type="molecule type" value="Genomic_DNA"/>
</dbReference>